<organism evidence="2">
    <name type="scientific">Ignisphaera aggregans</name>
    <dbReference type="NCBI Taxonomy" id="334771"/>
    <lineage>
        <taxon>Archaea</taxon>
        <taxon>Thermoproteota</taxon>
        <taxon>Thermoprotei</taxon>
        <taxon>Desulfurococcales</taxon>
        <taxon>Desulfurococcaceae</taxon>
        <taxon>Ignisphaera</taxon>
    </lineage>
</organism>
<dbReference type="InterPro" id="IPR023753">
    <property type="entry name" value="FAD/NAD-binding_dom"/>
</dbReference>
<evidence type="ECO:0000313" key="2">
    <source>
        <dbReference type="EMBL" id="HHP81589.1"/>
    </source>
</evidence>
<dbReference type="InterPro" id="IPR036188">
    <property type="entry name" value="FAD/NAD-bd_sf"/>
</dbReference>
<dbReference type="EMBL" id="DRZI01000123">
    <property type="protein sequence ID" value="HHP81589.1"/>
    <property type="molecule type" value="Genomic_DNA"/>
</dbReference>
<name>A0A7C5XMA1_9CREN</name>
<dbReference type="GO" id="GO:0016491">
    <property type="term" value="F:oxidoreductase activity"/>
    <property type="evidence" value="ECO:0007669"/>
    <property type="project" value="InterPro"/>
</dbReference>
<feature type="domain" description="FAD/NAD(P)-binding" evidence="1">
    <location>
        <begin position="16"/>
        <end position="309"/>
    </location>
</feature>
<accession>A0A7C5XMA1</accession>
<dbReference type="PRINTS" id="PR00469">
    <property type="entry name" value="PNDRDTASEII"/>
</dbReference>
<sequence>MKFAFMCKEPGNRRGKVAVIGAGPSGLAATGYLSCQGYEVDVYEKLPYAGGPMMFAMPSYKVSFDGIIEGVEDLRDRFSVKFLFRTKVFKNNQNRADVGDEFVENNMPLEDVIESYNAILISTGAWHPNTIEGFKNIRNAFTAFEYLYLWRLYEEGFLSNQFIKGRRAVVIGEDILVVESVKKMLEQGFEEIYILHSSNINEVPMGMYWIKSFLNEGVSFIQYTKIAKIITEQGIAKALEFIKYEPQSPQHISKSIECDLVIASLGSNPTPPVIDGFNGIEIDSSGRIVVDRYFRTKRDKVYASGSVVSGAVYRLGKSFRDGLNAAKNIDVYLQKRRYI</sequence>
<reference evidence="2" key="1">
    <citation type="journal article" date="2020" name="mSystems">
        <title>Genome- and Community-Level Interaction Insights into Carbon Utilization and Element Cycling Functions of Hydrothermarchaeota in Hydrothermal Sediment.</title>
        <authorList>
            <person name="Zhou Z."/>
            <person name="Liu Y."/>
            <person name="Xu W."/>
            <person name="Pan J."/>
            <person name="Luo Z.H."/>
            <person name="Li M."/>
        </authorList>
    </citation>
    <scope>NUCLEOTIDE SEQUENCE [LARGE SCALE GENOMIC DNA]</scope>
    <source>
        <strain evidence="2">SpSt-1121</strain>
    </source>
</reference>
<evidence type="ECO:0000259" key="1">
    <source>
        <dbReference type="Pfam" id="PF07992"/>
    </source>
</evidence>
<dbReference type="AlphaFoldDB" id="A0A7C5XMA1"/>
<dbReference type="PANTHER" id="PTHR43100:SF1">
    <property type="entry name" value="GLUTAMATE SYNTHASE [NADPH] SMALL CHAIN"/>
    <property type="match status" value="1"/>
</dbReference>
<dbReference type="SUPFAM" id="SSF51971">
    <property type="entry name" value="Nucleotide-binding domain"/>
    <property type="match status" value="1"/>
</dbReference>
<comment type="caution">
    <text evidence="2">The sequence shown here is derived from an EMBL/GenBank/DDBJ whole genome shotgun (WGS) entry which is preliminary data.</text>
</comment>
<dbReference type="Gene3D" id="3.50.50.60">
    <property type="entry name" value="FAD/NAD(P)-binding domain"/>
    <property type="match status" value="2"/>
</dbReference>
<proteinExistence type="predicted"/>
<dbReference type="PRINTS" id="PR00368">
    <property type="entry name" value="FADPNR"/>
</dbReference>
<dbReference type="Pfam" id="PF07992">
    <property type="entry name" value="Pyr_redox_2"/>
    <property type="match status" value="1"/>
</dbReference>
<gene>
    <name evidence="2" type="ORF">ENM84_02880</name>
</gene>
<protein>
    <recommendedName>
        <fullName evidence="1">FAD/NAD(P)-binding domain-containing protein</fullName>
    </recommendedName>
</protein>
<dbReference type="InterPro" id="IPR051394">
    <property type="entry name" value="Glutamate_Synthase"/>
</dbReference>
<dbReference type="PANTHER" id="PTHR43100">
    <property type="entry name" value="GLUTAMATE SYNTHASE [NADPH] SMALL CHAIN"/>
    <property type="match status" value="1"/>
</dbReference>